<feature type="domain" description="CCA-adding enzyme C-terminal" evidence="13">
    <location>
        <begin position="375"/>
        <end position="437"/>
    </location>
</feature>
<evidence type="ECO:0000259" key="11">
    <source>
        <dbReference type="Pfam" id="PF01966"/>
    </source>
</evidence>
<evidence type="ECO:0000256" key="9">
    <source>
        <dbReference type="RuleBase" id="RU003953"/>
    </source>
</evidence>
<evidence type="ECO:0000256" key="8">
    <source>
        <dbReference type="ARBA" id="ARBA00022884"/>
    </source>
</evidence>
<reference evidence="14 15" key="1">
    <citation type="submission" date="2019-09" db="EMBL/GenBank/DDBJ databases">
        <title>Whole genome shotgun sequencing (WGS) of Ellagibacter isourolithinifaciens DSM 104140(T) and Adlercreutzia muris DSM 29508(T).</title>
        <authorList>
            <person name="Stoll D.A."/>
            <person name="Danylec N."/>
            <person name="Huch M."/>
        </authorList>
    </citation>
    <scope>NUCLEOTIDE SEQUENCE [LARGE SCALE GENOMIC DNA]</scope>
    <source>
        <strain evidence="14 15">DSM 104140</strain>
    </source>
</reference>
<dbReference type="PANTHER" id="PTHR46173">
    <property type="entry name" value="CCA TRNA NUCLEOTIDYLTRANSFERASE 1, MITOCHONDRIAL"/>
    <property type="match status" value="1"/>
</dbReference>
<evidence type="ECO:0000259" key="12">
    <source>
        <dbReference type="Pfam" id="PF12627"/>
    </source>
</evidence>
<dbReference type="GO" id="GO:0000166">
    <property type="term" value="F:nucleotide binding"/>
    <property type="evidence" value="ECO:0007669"/>
    <property type="project" value="UniProtKB-KW"/>
</dbReference>
<dbReference type="InterPro" id="IPR003607">
    <property type="entry name" value="HD/PDEase_dom"/>
</dbReference>
<dbReference type="GO" id="GO:0046872">
    <property type="term" value="F:metal ion binding"/>
    <property type="evidence" value="ECO:0007669"/>
    <property type="project" value="UniProtKB-KW"/>
</dbReference>
<dbReference type="InterPro" id="IPR032810">
    <property type="entry name" value="CCA-adding_enz_C"/>
</dbReference>
<evidence type="ECO:0000256" key="6">
    <source>
        <dbReference type="ARBA" id="ARBA00022741"/>
    </source>
</evidence>
<dbReference type="SUPFAM" id="SSF81891">
    <property type="entry name" value="Poly A polymerase C-terminal region-like"/>
    <property type="match status" value="1"/>
</dbReference>
<keyword evidence="4" id="KW-0548">Nucleotidyltransferase</keyword>
<evidence type="ECO:0000256" key="3">
    <source>
        <dbReference type="ARBA" id="ARBA00022694"/>
    </source>
</evidence>
<dbReference type="Gene3D" id="1.10.3090.10">
    <property type="entry name" value="cca-adding enzyme, domain 2"/>
    <property type="match status" value="1"/>
</dbReference>
<dbReference type="InterPro" id="IPR032828">
    <property type="entry name" value="PolyA_RNA-bd"/>
</dbReference>
<dbReference type="Gene3D" id="1.10.246.80">
    <property type="match status" value="1"/>
</dbReference>
<dbReference type="InterPro" id="IPR043519">
    <property type="entry name" value="NT_sf"/>
</dbReference>
<keyword evidence="7" id="KW-0460">Magnesium</keyword>
<dbReference type="Pfam" id="PF01743">
    <property type="entry name" value="PolyA_pol"/>
    <property type="match status" value="1"/>
</dbReference>
<dbReference type="GO" id="GO:0000049">
    <property type="term" value="F:tRNA binding"/>
    <property type="evidence" value="ECO:0007669"/>
    <property type="project" value="TreeGrafter"/>
</dbReference>
<dbReference type="GO" id="GO:0008033">
    <property type="term" value="P:tRNA processing"/>
    <property type="evidence" value="ECO:0007669"/>
    <property type="project" value="UniProtKB-KW"/>
</dbReference>
<keyword evidence="3" id="KW-0819">tRNA processing</keyword>
<dbReference type="CDD" id="cd00077">
    <property type="entry name" value="HDc"/>
    <property type="match status" value="1"/>
</dbReference>
<feature type="domain" description="Poly A polymerase head" evidence="10">
    <location>
        <begin position="19"/>
        <end position="143"/>
    </location>
</feature>
<proteinExistence type="inferred from homology"/>
<dbReference type="OrthoDB" id="9805698at2"/>
<evidence type="ECO:0000256" key="2">
    <source>
        <dbReference type="ARBA" id="ARBA00022679"/>
    </source>
</evidence>
<keyword evidence="6" id="KW-0547">Nucleotide-binding</keyword>
<keyword evidence="5" id="KW-0479">Metal-binding</keyword>
<evidence type="ECO:0000256" key="1">
    <source>
        <dbReference type="ARBA" id="ARBA00001946"/>
    </source>
</evidence>
<keyword evidence="2 9" id="KW-0808">Transferase</keyword>
<dbReference type="GO" id="GO:0016779">
    <property type="term" value="F:nucleotidyltransferase activity"/>
    <property type="evidence" value="ECO:0007669"/>
    <property type="project" value="UniProtKB-KW"/>
</dbReference>
<name>A0A6N6NPN6_9ACTN</name>
<sequence>MPDAAIRVVGILEAEGFEAWFVGGFVRDALLGRPCSDIDIASNASWQQAQALFEAAGFKTHETGIVHGTLTVLVGNEAFEVTTYRRDGAYSDSRHPSSVEFVSSIEEDLARRDFTMNAIAFHPLRGLLDPYGGVGDLQAKTIRAVGDPAKRFSEDALRILRACRFAAQLGFDIEDETLFGMLSNKGIVYRVSAERVTHELDRLLTAPFAGSALAKYVDVLSCVLPELVSMKGFEQHTPYHIYDVLEHTAHVVDGVPAYRLVRWAALFHDMGKPACFFFGKNGVGHFYGHANVSVMLARGIMSRLKMSPTFANRVLTLVKHHDEVVEPTPRAVKRMLARLDGDVELFCALCDLKRGDARGQAPHCAGRIDAAYELEKVLADIQKTNEAFTLQSLAIDGRDVMALGIPHGPEVGKALSRALDAVIDERVPNEKSALLDYLSK</sequence>
<evidence type="ECO:0000259" key="10">
    <source>
        <dbReference type="Pfam" id="PF01743"/>
    </source>
</evidence>
<keyword evidence="15" id="KW-1185">Reference proteome</keyword>
<comment type="caution">
    <text evidence="14">The sequence shown here is derived from an EMBL/GenBank/DDBJ whole genome shotgun (WGS) entry which is preliminary data.</text>
</comment>
<dbReference type="Gene3D" id="3.30.460.10">
    <property type="entry name" value="Beta Polymerase, domain 2"/>
    <property type="match status" value="1"/>
</dbReference>
<dbReference type="InterPro" id="IPR006674">
    <property type="entry name" value="HD_domain"/>
</dbReference>
<keyword evidence="8 9" id="KW-0694">RNA-binding</keyword>
<dbReference type="InterPro" id="IPR050264">
    <property type="entry name" value="Bact_CCA-adding_enz_type3_sf"/>
</dbReference>
<protein>
    <submittedName>
        <fullName evidence="14">HD domain-containing protein</fullName>
    </submittedName>
</protein>
<evidence type="ECO:0000259" key="13">
    <source>
        <dbReference type="Pfam" id="PF13735"/>
    </source>
</evidence>
<dbReference type="Proteomes" id="UP000468668">
    <property type="component" value="Unassembled WGS sequence"/>
</dbReference>
<evidence type="ECO:0000256" key="5">
    <source>
        <dbReference type="ARBA" id="ARBA00022723"/>
    </source>
</evidence>
<dbReference type="PANTHER" id="PTHR46173:SF1">
    <property type="entry name" value="CCA TRNA NUCLEOTIDYLTRANSFERASE 1, MITOCHONDRIAL"/>
    <property type="match status" value="1"/>
</dbReference>
<evidence type="ECO:0000313" key="14">
    <source>
        <dbReference type="EMBL" id="KAB1637438.1"/>
    </source>
</evidence>
<comment type="similarity">
    <text evidence="9">Belongs to the tRNA nucleotidyltransferase/poly(A) polymerase family.</text>
</comment>
<evidence type="ECO:0000256" key="7">
    <source>
        <dbReference type="ARBA" id="ARBA00022842"/>
    </source>
</evidence>
<dbReference type="InterPro" id="IPR002646">
    <property type="entry name" value="PolA_pol_head_dom"/>
</dbReference>
<dbReference type="EMBL" id="WAJR01000028">
    <property type="protein sequence ID" value="KAB1637438.1"/>
    <property type="molecule type" value="Genomic_DNA"/>
</dbReference>
<dbReference type="Pfam" id="PF12627">
    <property type="entry name" value="PolyA_pol_RNAbd"/>
    <property type="match status" value="1"/>
</dbReference>
<feature type="domain" description="tRNA nucleotidyltransferase/poly(A) polymerase RNA and SrmB- binding" evidence="12">
    <location>
        <begin position="170"/>
        <end position="215"/>
    </location>
</feature>
<dbReference type="SUPFAM" id="SSF81301">
    <property type="entry name" value="Nucleotidyltransferase"/>
    <property type="match status" value="1"/>
</dbReference>
<gene>
    <name evidence="14" type="ORF">F8C90_09000</name>
</gene>
<evidence type="ECO:0000313" key="15">
    <source>
        <dbReference type="Proteomes" id="UP000468668"/>
    </source>
</evidence>
<organism evidence="14 15">
    <name type="scientific">Ellagibacter isourolithinifaciens</name>
    <dbReference type="NCBI Taxonomy" id="2137581"/>
    <lineage>
        <taxon>Bacteria</taxon>
        <taxon>Bacillati</taxon>
        <taxon>Actinomycetota</taxon>
        <taxon>Coriobacteriia</taxon>
        <taxon>Eggerthellales</taxon>
        <taxon>Eggerthellaceae</taxon>
        <taxon>Ellagibacter</taxon>
    </lineage>
</organism>
<accession>A0A6N6NPN6</accession>
<comment type="cofactor">
    <cofactor evidence="1">
        <name>Mg(2+)</name>
        <dbReference type="ChEBI" id="CHEBI:18420"/>
    </cofactor>
</comment>
<dbReference type="CDD" id="cd05398">
    <property type="entry name" value="NT_ClassII-CCAase"/>
    <property type="match status" value="1"/>
</dbReference>
<evidence type="ECO:0000256" key="4">
    <source>
        <dbReference type="ARBA" id="ARBA00022695"/>
    </source>
</evidence>
<dbReference type="Pfam" id="PF13735">
    <property type="entry name" value="tRNA_NucTran2_2"/>
    <property type="match status" value="1"/>
</dbReference>
<dbReference type="Pfam" id="PF01966">
    <property type="entry name" value="HD"/>
    <property type="match status" value="1"/>
</dbReference>
<feature type="domain" description="HD" evidence="11">
    <location>
        <begin position="240"/>
        <end position="328"/>
    </location>
</feature>
<dbReference type="AlphaFoldDB" id="A0A6N6NPN6"/>